<accession>A0AA39XF04</accession>
<name>A0AA39XF04_9PEZI</name>
<feature type="compositionally biased region" description="Basic and acidic residues" evidence="6">
    <location>
        <begin position="359"/>
        <end position="373"/>
    </location>
</feature>
<keyword evidence="4 7" id="KW-0472">Membrane</keyword>
<dbReference type="InterPro" id="IPR049326">
    <property type="entry name" value="Rhodopsin_dom_fungi"/>
</dbReference>
<feature type="transmembrane region" description="Helical" evidence="7">
    <location>
        <begin position="151"/>
        <end position="179"/>
    </location>
</feature>
<evidence type="ECO:0000259" key="8">
    <source>
        <dbReference type="Pfam" id="PF20684"/>
    </source>
</evidence>
<feature type="transmembrane region" description="Helical" evidence="7">
    <location>
        <begin position="232"/>
        <end position="253"/>
    </location>
</feature>
<dbReference type="PANTHER" id="PTHR33048">
    <property type="entry name" value="PTH11-LIKE INTEGRAL MEMBRANE PROTEIN (AFU_ORTHOLOGUE AFUA_5G11245)"/>
    <property type="match status" value="1"/>
</dbReference>
<protein>
    <recommendedName>
        <fullName evidence="8">Rhodopsin domain-containing protein</fullName>
    </recommendedName>
</protein>
<feature type="transmembrane region" description="Helical" evidence="7">
    <location>
        <begin position="36"/>
        <end position="60"/>
    </location>
</feature>
<feature type="transmembrane region" description="Helical" evidence="7">
    <location>
        <begin position="72"/>
        <end position="91"/>
    </location>
</feature>
<dbReference type="EMBL" id="JAULSU010000001">
    <property type="protein sequence ID" value="KAK0632747.1"/>
    <property type="molecule type" value="Genomic_DNA"/>
</dbReference>
<evidence type="ECO:0000256" key="4">
    <source>
        <dbReference type="ARBA" id="ARBA00023136"/>
    </source>
</evidence>
<keyword evidence="2 7" id="KW-0812">Transmembrane</keyword>
<feature type="region of interest" description="Disordered" evidence="6">
    <location>
        <begin position="325"/>
        <end position="373"/>
    </location>
</feature>
<dbReference type="AlphaFoldDB" id="A0AA39XF04"/>
<keyword evidence="3 7" id="KW-1133">Transmembrane helix</keyword>
<feature type="transmembrane region" description="Helical" evidence="7">
    <location>
        <begin position="116"/>
        <end position="139"/>
    </location>
</feature>
<evidence type="ECO:0000256" key="1">
    <source>
        <dbReference type="ARBA" id="ARBA00004141"/>
    </source>
</evidence>
<feature type="transmembrane region" description="Helical" evidence="7">
    <location>
        <begin position="199"/>
        <end position="220"/>
    </location>
</feature>
<evidence type="ECO:0000256" key="5">
    <source>
        <dbReference type="ARBA" id="ARBA00038359"/>
    </source>
</evidence>
<dbReference type="PANTHER" id="PTHR33048:SF47">
    <property type="entry name" value="INTEGRAL MEMBRANE PROTEIN-RELATED"/>
    <property type="match status" value="1"/>
</dbReference>
<dbReference type="GO" id="GO:0016020">
    <property type="term" value="C:membrane"/>
    <property type="evidence" value="ECO:0007669"/>
    <property type="project" value="UniProtKB-SubCell"/>
</dbReference>
<evidence type="ECO:0000256" key="3">
    <source>
        <dbReference type="ARBA" id="ARBA00022989"/>
    </source>
</evidence>
<comment type="similarity">
    <text evidence="5">Belongs to the SAT4 family.</text>
</comment>
<dbReference type="Pfam" id="PF20684">
    <property type="entry name" value="Fung_rhodopsin"/>
    <property type="match status" value="1"/>
</dbReference>
<feature type="region of interest" description="Disordered" evidence="6">
    <location>
        <begin position="421"/>
        <end position="457"/>
    </location>
</feature>
<reference evidence="9" key="1">
    <citation type="submission" date="2023-06" db="EMBL/GenBank/DDBJ databases">
        <title>Genome-scale phylogeny and comparative genomics of the fungal order Sordariales.</title>
        <authorList>
            <consortium name="Lawrence Berkeley National Laboratory"/>
            <person name="Hensen N."/>
            <person name="Bonometti L."/>
            <person name="Westerberg I."/>
            <person name="Brannstrom I.O."/>
            <person name="Guillou S."/>
            <person name="Cros-Aarteil S."/>
            <person name="Calhoun S."/>
            <person name="Haridas S."/>
            <person name="Kuo A."/>
            <person name="Mondo S."/>
            <person name="Pangilinan J."/>
            <person name="Riley R."/>
            <person name="Labutti K."/>
            <person name="Andreopoulos B."/>
            <person name="Lipzen A."/>
            <person name="Chen C."/>
            <person name="Yanf M."/>
            <person name="Daum C."/>
            <person name="Ng V."/>
            <person name="Clum A."/>
            <person name="Steindorff A."/>
            <person name="Ohm R."/>
            <person name="Martin F."/>
            <person name="Silar P."/>
            <person name="Natvig D."/>
            <person name="Lalanne C."/>
            <person name="Gautier V."/>
            <person name="Ament-Velasquez S.L."/>
            <person name="Kruys A."/>
            <person name="Hutchinson M.I."/>
            <person name="Powell A.J."/>
            <person name="Barry K."/>
            <person name="Miller A.N."/>
            <person name="Grigoriev I.V."/>
            <person name="Debuchy R."/>
            <person name="Gladieux P."/>
            <person name="Thoren M.H."/>
            <person name="Johannesson H."/>
        </authorList>
    </citation>
    <scope>NUCLEOTIDE SEQUENCE</scope>
    <source>
        <strain evidence="9">CBS 606.72</strain>
    </source>
</reference>
<evidence type="ECO:0000313" key="9">
    <source>
        <dbReference type="EMBL" id="KAK0632747.1"/>
    </source>
</evidence>
<comment type="caution">
    <text evidence="9">The sequence shown here is derived from an EMBL/GenBank/DDBJ whole genome shotgun (WGS) entry which is preliminary data.</text>
</comment>
<feature type="domain" description="Rhodopsin" evidence="8">
    <location>
        <begin position="57"/>
        <end position="299"/>
    </location>
</feature>
<proteinExistence type="inferred from homology"/>
<comment type="subcellular location">
    <subcellularLocation>
        <location evidence="1">Membrane</location>
        <topology evidence="1">Multi-pass membrane protein</topology>
    </subcellularLocation>
</comment>
<dbReference type="Proteomes" id="UP001175000">
    <property type="component" value="Unassembled WGS sequence"/>
</dbReference>
<organism evidence="9 10">
    <name type="scientific">Immersiella caudata</name>
    <dbReference type="NCBI Taxonomy" id="314043"/>
    <lineage>
        <taxon>Eukaryota</taxon>
        <taxon>Fungi</taxon>
        <taxon>Dikarya</taxon>
        <taxon>Ascomycota</taxon>
        <taxon>Pezizomycotina</taxon>
        <taxon>Sordariomycetes</taxon>
        <taxon>Sordariomycetidae</taxon>
        <taxon>Sordariales</taxon>
        <taxon>Lasiosphaeriaceae</taxon>
        <taxon>Immersiella</taxon>
    </lineage>
</organism>
<dbReference type="InterPro" id="IPR052337">
    <property type="entry name" value="SAT4-like"/>
</dbReference>
<feature type="compositionally biased region" description="Basic and acidic residues" evidence="6">
    <location>
        <begin position="436"/>
        <end position="446"/>
    </location>
</feature>
<sequence length="479" mass="53107">MTTEAPETGSSNFTIPSNGTWPWPWGPIPANAGRSLQADIIVCSVITWVIALVFVVLRFYTRCRLKRILGPTDWCILPALLFSAGVSVGSIEQAFRGAGRHAWDLDPFGMPALEKAAWYTILFYNMSLVFTRISILLLYKRIFTYNWAKRAIQVALVLVIATGIWFIASVATACVPLDAFWDWSLFMKTRVYCQPPNVWWGNAALHIAGDLAIVILPMPILSSLNLPKKQKLALVGVFGLGFFVCIVSVLRLVTLIEIQTSRDMDATYTSAQIVYWSTAEVNASIICACIMTLKPLIQRWLPNMLSPNHYGRERSLRWITPIANSHRESSRQSMTRPPANHRRSASHAAKAKSGALPQVEEKEHAVGEESLKHLDLEAQTSGSGSTVVCEDDPSIVGTSPLSAPPKAHLRLSIHVTKSVEVSRCPESPMSDQSFGNKEEKQRRTSQDQDYVTPPYTPGWLSEGSTIFICKDFSDGPGSR</sequence>
<gene>
    <name evidence="9" type="ORF">B0T14DRAFT_491045</name>
</gene>
<evidence type="ECO:0000256" key="2">
    <source>
        <dbReference type="ARBA" id="ARBA00022692"/>
    </source>
</evidence>
<evidence type="ECO:0000256" key="6">
    <source>
        <dbReference type="SAM" id="MobiDB-lite"/>
    </source>
</evidence>
<keyword evidence="10" id="KW-1185">Reference proteome</keyword>
<evidence type="ECO:0000256" key="7">
    <source>
        <dbReference type="SAM" id="Phobius"/>
    </source>
</evidence>
<evidence type="ECO:0000313" key="10">
    <source>
        <dbReference type="Proteomes" id="UP001175000"/>
    </source>
</evidence>